<evidence type="ECO:0000313" key="1">
    <source>
        <dbReference type="EMBL" id="KIC13151.1"/>
    </source>
</evidence>
<dbReference type="Proteomes" id="UP000031390">
    <property type="component" value="Unassembled WGS sequence"/>
</dbReference>
<organism evidence="1 2">
    <name type="scientific">Morococcus cerebrosus</name>
    <dbReference type="NCBI Taxonomy" id="1056807"/>
    <lineage>
        <taxon>Bacteria</taxon>
        <taxon>Pseudomonadati</taxon>
        <taxon>Pseudomonadota</taxon>
        <taxon>Betaproteobacteria</taxon>
        <taxon>Neisseriales</taxon>
        <taxon>Neisseriaceae</taxon>
        <taxon>Morococcus</taxon>
    </lineage>
</organism>
<dbReference type="EMBL" id="JUFZ01000005">
    <property type="protein sequence ID" value="KIC13151.1"/>
    <property type="molecule type" value="Genomic_DNA"/>
</dbReference>
<comment type="caution">
    <text evidence="1">The sequence shown here is derived from an EMBL/GenBank/DDBJ whole genome shotgun (WGS) entry which is preliminary data.</text>
</comment>
<reference evidence="1 2" key="1">
    <citation type="submission" date="2014-12" db="EMBL/GenBank/DDBJ databases">
        <title>Genome sequence of Morococcus cerebrosus.</title>
        <authorList>
            <person name="Shin S.-K."/>
            <person name="Yi H."/>
        </authorList>
    </citation>
    <scope>NUCLEOTIDE SEQUENCE [LARGE SCALE GENOMIC DNA]</scope>
    <source>
        <strain evidence="1 2">CIP 81.93</strain>
    </source>
</reference>
<proteinExistence type="predicted"/>
<evidence type="ECO:0000313" key="2">
    <source>
        <dbReference type="Proteomes" id="UP000031390"/>
    </source>
</evidence>
<name>A0A0C1HFZ0_9NEIS</name>
<dbReference type="AlphaFoldDB" id="A0A0C1HFZ0"/>
<protein>
    <submittedName>
        <fullName evidence="1">Uncharacterized protein</fullName>
    </submittedName>
</protein>
<sequence>MFAFSSGEEGFRRPFYSADLNKNLPCRHLRTGGNPFLRFRNGFSNQGFLSLTMDSRLSGNDDTEF</sequence>
<gene>
    <name evidence="1" type="ORF">MCC93_01450</name>
</gene>
<accession>A0A0C1HFZ0</accession>